<proteinExistence type="inferred from homology"/>
<feature type="compositionally biased region" description="Basic residues" evidence="3">
    <location>
        <begin position="1"/>
        <end position="14"/>
    </location>
</feature>
<feature type="region of interest" description="Disordered" evidence="3">
    <location>
        <begin position="1425"/>
        <end position="1446"/>
    </location>
</feature>
<feature type="compositionally biased region" description="Low complexity" evidence="3">
    <location>
        <begin position="114"/>
        <end position="129"/>
    </location>
</feature>
<evidence type="ECO:0000256" key="1">
    <source>
        <dbReference type="ARBA" id="ARBA00010948"/>
    </source>
</evidence>
<keyword evidence="2" id="KW-0072">Autophagy</keyword>
<evidence type="ECO:0008006" key="8">
    <source>
        <dbReference type="Google" id="ProtNLM"/>
    </source>
</evidence>
<evidence type="ECO:0000256" key="3">
    <source>
        <dbReference type="SAM" id="MobiDB-lite"/>
    </source>
</evidence>
<accession>A0A9J6G3M2</accession>
<dbReference type="InterPro" id="IPR058750">
    <property type="entry name" value="TPR_Epg5"/>
</dbReference>
<dbReference type="Pfam" id="PF26103">
    <property type="entry name" value="TPR_Epg5"/>
    <property type="match status" value="1"/>
</dbReference>
<evidence type="ECO:0000256" key="2">
    <source>
        <dbReference type="ARBA" id="ARBA00023006"/>
    </source>
</evidence>
<comment type="caution">
    <text evidence="6">The sequence shown here is derived from an EMBL/GenBank/DDBJ whole genome shotgun (WGS) entry which is preliminary data.</text>
</comment>
<dbReference type="VEuPathDB" id="VectorBase:HLOH_058208"/>
<evidence type="ECO:0000313" key="6">
    <source>
        <dbReference type="EMBL" id="KAH9369683.1"/>
    </source>
</evidence>
<feature type="domain" description="Epg5-like central TPR repeats" evidence="4">
    <location>
        <begin position="1659"/>
        <end position="2029"/>
    </location>
</feature>
<feature type="domain" description="Epg5-like TPR" evidence="5">
    <location>
        <begin position="1240"/>
        <end position="1410"/>
    </location>
</feature>
<dbReference type="OrthoDB" id="75419at2759"/>
<dbReference type="Pfam" id="PF26573">
    <property type="entry name" value="TPR_Epg5_2"/>
    <property type="match status" value="1"/>
</dbReference>
<sequence>MEQVKVKKKSRKKQHSETSQTSAKSTCQPSHPAATTVSDIDCAFDEKSAVDTHLQSTDTGVEDRESASSASESPLAPDAPAESTDLPLESNDNNEQCVIHSEGAEASQGTELGADAQASADAAVAPASVLRDGSQSASTTPVVADCSEQDDSHSKDTKAAQLTEGGSTVAPEVPTAPAGDDCYAFPASSDDIATAHRQGARTEVSPDVAARGDDVLNRSKSVGRLYPELSEVRDERESMRPFTEEQILMLYENAWLNARTAIVSEFVSLNKERHLNHHELYKLLENYLHSRELLATSACALQSFQQDIAKQEASMWDIVPDVVTGKGRCADNKRVTGEHYYQRALYNDDAASLMTSSAQELLKLLREKHLLHMHNAAALRVQIDYYFQLVLDTPQFRDMPKNAPVSPGTQVDANVAELKACISVLFVFLRKAVQDDVFVSDVQSWLRMLASLLLRVASLADHFFLLNHVVRCPPGIHKWAVNMVQVPSPAQWPEHTDWHQAALGCQQLDYALVVLTTILSPVEAREEYLQHLQSVFEAASGQEPWVMLDSDGEEDDTPSVINWRENDVVALLNQVPFAGIFQHLLFATSEDYDAARASEQDVLKMIAVASRLVSILHTGLKTYNRSRYKQLTKRISRLVRHTVQYVSDHWRSFQSTQGVGNSAMLKRLQVEYDQFVLRAVNCIFYSQSTGAWQFMAVLPYSTVSTAMLWQLLWLLHNSYQENEQQVHLSPSDICDKLQDKVHKLGFEESLSHMPQSEVFFLMTSFANMAASRGADSRAFTHMVALEIFEMTYLNRKLRQLFAKEGRDLLSSLAQKQPGIVSVLLDAIDDHMMALGVMACYLMQAMPLHLWLPGKEDLDIISHFLLYYPLNSPQSQLARLLIESLNYGFNEQGQLFLEYSLHQQLALLLLEAYEKLCAPYEVASYVYKQVRYLSYLATGTCESSTPTGFIAWSWNILFQLKLHAFDCNHRAQLSLVVDENPPAGVAPNPEKCEWLHPVLKACKDLSPPALFLSLSIGSAGHYREEVLATGFKSISTLVVNEQCAAAVKCISNVLPLFYMRQELLTTNQKFLADLRHLVLADNTYLTAAKSLMGSESSAEVLKQLAATMAAHVSQAKHWGLPSLPIKLWISLLFRLPDIPMNRAAHKPKGKDNVMYLLDVLVQLAYFEADCFDSVLAHLKELLASLAAPQASQSMMKTVFSYVLGSQAASWPSMVPFQSAPAFPWFALAGMLAEAQLPEVDSAWKAVLSATAQSPQTSVEVIVKKATQASLEVLLLYRWAHQALQTDADHPALPLIWQQFFSLYLQRCANGSSVGPRFFESATYFALLKKMKRRLIELADHFYQKCATTSEQGAPRDLFEKLLKMYRTFGLWLEEPRLQGASIDFGALPSQYCPEALCAIIEGSSQLWHDLVPVEVGRRELQSLQLPKQPRANRPCRNQQHSEPAPEERIVSRLRTYEGPMPAPPVPTLRPVIPPVPCLASQVKELVSSQLRVLMGQASTATGQLDKLASLDRVCREELLPVLYDNVPAYVHLTVPCDYREDCKGPLHLRLQFYEARLAPDVLHKVDRNRTEWVAVLTELQRPPPHASCCALVQLEACITQLVQRHRKATPAIREELDALGSEVFFSLVGALHKEMVDYAPTRQFVTLCLDMAGEEFVSHRANQCLPVLQTILNDPGRVGYVAPFFSPAAANQEQYALMYQSVSSCLVPTLYNAVFVLLSKFDLPRWLTNVAPSSAVRAQLLESVEKALCKCGLNPPEPLLPLVEVFHSHLYSLLQFHFPEHYAVVLTMLLRGVESSSLPVATWSVFLQALGYGRPEQAAQAYDEEFAKQQCLLSLAETTGTISIATNHFTTLRNSDASIAKSGLYGKTKPFLPVLCRFFSAVAHCYIWENLKASNDSLAEAVKAVLQLYGPWLELAEGRSVYTPWLPVDGKEATYMVHSLAGVLAFFHRCCHDTWNVNVLSLVWQHYFLKYVWTDPPEYVTAVVQTALGTLPWSQFFPSVDDMKLACKVLDAKYSAHLAFLVQVFVQVPWQERLRHALQLAPEQVVEYHSCFAELAVGLAWHADMAVFVSSKLGALREHEWGLLPVELVCQLQKKFACSCDAHHLLKPGPGTDRTVLEFVATLSCMVPGRASDLHKQHGFVSTVVGLYGPALGAAHTQDVALLLPQLLDQCESVLGPVSLLGRALSLLDSCREGSPQEQALLGGLTPWLEARQGYPVLLAVLAAACTHLASVRQLVYVAEACLAAFLEGSAAPDGGWEQAAAAFRVPELTLPEFRSQCATQGAHLTQLCYLLHCLPHCRSPEDERALLDQLADWVSQGRAAVEDAEPKLLLLWAKLLVLSLRQLDFGGDSQAVGHLLGNFCSTLTVLGEDRDTGGLLGALGMGRRSTVSARFRFCCRAVAAFVAARLTDNTVLAGQCLSRLRALQGAKAYLPFTQEIQEAISIVQDSSHTLRDSLHLIQILVNFFYCEKAYLRILFFGTM</sequence>
<feature type="compositionally biased region" description="Polar residues" evidence="3">
    <location>
        <begin position="17"/>
        <end position="34"/>
    </location>
</feature>
<dbReference type="PANTHER" id="PTHR31139">
    <property type="entry name" value="ECTOPIC P GRANULES PROTEIN 5 HOMOLOG"/>
    <property type="match status" value="1"/>
</dbReference>
<organism evidence="6 7">
    <name type="scientific">Haemaphysalis longicornis</name>
    <name type="common">Bush tick</name>
    <dbReference type="NCBI Taxonomy" id="44386"/>
    <lineage>
        <taxon>Eukaryota</taxon>
        <taxon>Metazoa</taxon>
        <taxon>Ecdysozoa</taxon>
        <taxon>Arthropoda</taxon>
        <taxon>Chelicerata</taxon>
        <taxon>Arachnida</taxon>
        <taxon>Acari</taxon>
        <taxon>Parasitiformes</taxon>
        <taxon>Ixodida</taxon>
        <taxon>Ixodoidea</taxon>
        <taxon>Ixodidae</taxon>
        <taxon>Haemaphysalinae</taxon>
        <taxon>Haemaphysalis</taxon>
    </lineage>
</organism>
<dbReference type="OMA" id="LYCYEAE"/>
<dbReference type="GO" id="GO:0005737">
    <property type="term" value="C:cytoplasm"/>
    <property type="evidence" value="ECO:0007669"/>
    <property type="project" value="TreeGrafter"/>
</dbReference>
<protein>
    <recommendedName>
        <fullName evidence="8">Ectopic P granules protein 5 homolog</fullName>
    </recommendedName>
</protein>
<dbReference type="GO" id="GO:0097352">
    <property type="term" value="P:autophagosome maturation"/>
    <property type="evidence" value="ECO:0007669"/>
    <property type="project" value="TreeGrafter"/>
</dbReference>
<dbReference type="EMBL" id="JABSTR010000005">
    <property type="protein sequence ID" value="KAH9369683.1"/>
    <property type="molecule type" value="Genomic_DNA"/>
</dbReference>
<evidence type="ECO:0000259" key="5">
    <source>
        <dbReference type="Pfam" id="PF26573"/>
    </source>
</evidence>
<dbReference type="InterPro" id="IPR059030">
    <property type="entry name" value="TPR_Epg5_mid"/>
</dbReference>
<reference evidence="6 7" key="1">
    <citation type="journal article" date="2020" name="Cell">
        <title>Large-Scale Comparative Analyses of Tick Genomes Elucidate Their Genetic Diversity and Vector Capacities.</title>
        <authorList>
            <consortium name="Tick Genome and Microbiome Consortium (TIGMIC)"/>
            <person name="Jia N."/>
            <person name="Wang J."/>
            <person name="Shi W."/>
            <person name="Du L."/>
            <person name="Sun Y."/>
            <person name="Zhan W."/>
            <person name="Jiang J.F."/>
            <person name="Wang Q."/>
            <person name="Zhang B."/>
            <person name="Ji P."/>
            <person name="Bell-Sakyi L."/>
            <person name="Cui X.M."/>
            <person name="Yuan T.T."/>
            <person name="Jiang B.G."/>
            <person name="Yang W.F."/>
            <person name="Lam T.T."/>
            <person name="Chang Q.C."/>
            <person name="Ding S.J."/>
            <person name="Wang X.J."/>
            <person name="Zhu J.G."/>
            <person name="Ruan X.D."/>
            <person name="Zhao L."/>
            <person name="Wei J.T."/>
            <person name="Ye R.Z."/>
            <person name="Que T.C."/>
            <person name="Du C.H."/>
            <person name="Zhou Y.H."/>
            <person name="Cheng J.X."/>
            <person name="Dai P.F."/>
            <person name="Guo W.B."/>
            <person name="Han X.H."/>
            <person name="Huang E.J."/>
            <person name="Li L.F."/>
            <person name="Wei W."/>
            <person name="Gao Y.C."/>
            <person name="Liu J.Z."/>
            <person name="Shao H.Z."/>
            <person name="Wang X."/>
            <person name="Wang C.C."/>
            <person name="Yang T.C."/>
            <person name="Huo Q.B."/>
            <person name="Li W."/>
            <person name="Chen H.Y."/>
            <person name="Chen S.E."/>
            <person name="Zhou L.G."/>
            <person name="Ni X.B."/>
            <person name="Tian J.H."/>
            <person name="Sheng Y."/>
            <person name="Liu T."/>
            <person name="Pan Y.S."/>
            <person name="Xia L.Y."/>
            <person name="Li J."/>
            <person name="Zhao F."/>
            <person name="Cao W.C."/>
        </authorList>
    </citation>
    <scope>NUCLEOTIDE SEQUENCE [LARGE SCALE GENOMIC DNA]</scope>
    <source>
        <strain evidence="6">HaeL-2018</strain>
    </source>
</reference>
<dbReference type="InterPro" id="IPR051436">
    <property type="entry name" value="Autophagy-related_EPG5"/>
</dbReference>
<feature type="region of interest" description="Disordered" evidence="3">
    <location>
        <begin position="1"/>
        <end position="34"/>
    </location>
</feature>
<feature type="compositionally biased region" description="Low complexity" evidence="3">
    <location>
        <begin position="67"/>
        <end position="83"/>
    </location>
</feature>
<evidence type="ECO:0000313" key="7">
    <source>
        <dbReference type="Proteomes" id="UP000821853"/>
    </source>
</evidence>
<dbReference type="Proteomes" id="UP000821853">
    <property type="component" value="Chromosome 3"/>
</dbReference>
<dbReference type="PANTHER" id="PTHR31139:SF4">
    <property type="entry name" value="ECTOPIC P GRANULES PROTEIN 5 HOMOLOG"/>
    <property type="match status" value="1"/>
</dbReference>
<evidence type="ECO:0000259" key="4">
    <source>
        <dbReference type="Pfam" id="PF26103"/>
    </source>
</evidence>
<keyword evidence="7" id="KW-1185">Reference proteome</keyword>
<comment type="similarity">
    <text evidence="1">Belongs to the EPG5 family.</text>
</comment>
<name>A0A9J6G3M2_HAELO</name>
<gene>
    <name evidence="6" type="ORF">HPB48_007650</name>
</gene>
<feature type="region of interest" description="Disordered" evidence="3">
    <location>
        <begin position="50"/>
        <end position="181"/>
    </location>
</feature>